<feature type="region of interest" description="Disordered" evidence="2">
    <location>
        <begin position="84"/>
        <end position="140"/>
    </location>
</feature>
<reference evidence="3" key="1">
    <citation type="submission" date="2022-03" db="EMBL/GenBank/DDBJ databases">
        <authorList>
            <person name="Alioto T."/>
            <person name="Alioto T."/>
            <person name="Gomez Garrido J."/>
        </authorList>
    </citation>
    <scope>NUCLEOTIDE SEQUENCE</scope>
</reference>
<keyword evidence="1" id="KW-0175">Coiled coil</keyword>
<organism evidence="3 4">
    <name type="scientific">Pelobates cultripes</name>
    <name type="common">Western spadefoot toad</name>
    <dbReference type="NCBI Taxonomy" id="61616"/>
    <lineage>
        <taxon>Eukaryota</taxon>
        <taxon>Metazoa</taxon>
        <taxon>Chordata</taxon>
        <taxon>Craniata</taxon>
        <taxon>Vertebrata</taxon>
        <taxon>Euteleostomi</taxon>
        <taxon>Amphibia</taxon>
        <taxon>Batrachia</taxon>
        <taxon>Anura</taxon>
        <taxon>Pelobatoidea</taxon>
        <taxon>Pelobatidae</taxon>
        <taxon>Pelobates</taxon>
    </lineage>
</organism>
<feature type="non-terminal residue" evidence="3">
    <location>
        <position position="1"/>
    </location>
</feature>
<feature type="compositionally biased region" description="Basic and acidic residues" evidence="2">
    <location>
        <begin position="112"/>
        <end position="140"/>
    </location>
</feature>
<keyword evidence="4" id="KW-1185">Reference proteome</keyword>
<evidence type="ECO:0000256" key="1">
    <source>
        <dbReference type="SAM" id="Coils"/>
    </source>
</evidence>
<name>A0AAD1RZX1_PELCU</name>
<proteinExistence type="predicted"/>
<gene>
    <name evidence="3" type="ORF">PECUL_23A005306</name>
</gene>
<feature type="coiled-coil region" evidence="1">
    <location>
        <begin position="2"/>
        <end position="56"/>
    </location>
</feature>
<dbReference type="Proteomes" id="UP001295444">
    <property type="component" value="Chromosome 04"/>
</dbReference>
<dbReference type="AlphaFoldDB" id="A0AAD1RZX1"/>
<evidence type="ECO:0000256" key="2">
    <source>
        <dbReference type="SAM" id="MobiDB-lite"/>
    </source>
</evidence>
<evidence type="ECO:0000313" key="3">
    <source>
        <dbReference type="EMBL" id="CAH2284474.1"/>
    </source>
</evidence>
<dbReference type="EMBL" id="OW240915">
    <property type="protein sequence ID" value="CAH2284474.1"/>
    <property type="molecule type" value="Genomic_DNA"/>
</dbReference>
<accession>A0AAD1RZX1</accession>
<evidence type="ECO:0000313" key="4">
    <source>
        <dbReference type="Proteomes" id="UP001295444"/>
    </source>
</evidence>
<sequence length="140" mass="17191">TIEFLQKDILEIENEITRIQHQLSTMMSLENLNALNNKLNREIEQYELEVEQRKRLKFIRDAEDYANNRVYKWTNERNREYPHKRRVTWQSRRDTYTTRRSSALAMDQQKSQGREKRDVVNHDRSTRLKVRLNPDREKKT</sequence>
<protein>
    <submittedName>
        <fullName evidence="3">Uncharacterized protein</fullName>
    </submittedName>
</protein>